<accession>A0A6A5H8N7</accession>
<proteinExistence type="predicted"/>
<evidence type="ECO:0000313" key="3">
    <source>
        <dbReference type="EMBL" id="KAF1763247.1"/>
    </source>
</evidence>
<dbReference type="Proteomes" id="UP000483820">
    <property type="component" value="Chromosome III"/>
</dbReference>
<dbReference type="RefSeq" id="XP_003097108.2">
    <property type="nucleotide sequence ID" value="XM_003097060.2"/>
</dbReference>
<sequence>MAKRALLVISHDKVQIDDLTLPSSDESSSDQVDVKNNLPSQKPESKNIVRVLSKTCDEPKGKFQGAIATVRLLLELPPALILLDSEKFGECAVKLMKTHNPFKSDRSIVSIAIEGDDNVSNVSTQFKPIGNIKPVDVARCIEDADHEIDLGLRQKTVIFTYLNPPSSN</sequence>
<feature type="compositionally biased region" description="Low complexity" evidence="1">
    <location>
        <begin position="20"/>
        <end position="31"/>
    </location>
</feature>
<comment type="caution">
    <text evidence="2">The sequence shown here is derived from an EMBL/GenBank/DDBJ whole genome shotgun (WGS) entry which is preliminary data.</text>
</comment>
<gene>
    <name evidence="2" type="ORF">GCK72_011512</name>
    <name evidence="3" type="ORF">GCK72_011513</name>
</gene>
<evidence type="ECO:0000256" key="1">
    <source>
        <dbReference type="SAM" id="MobiDB-lite"/>
    </source>
</evidence>
<organism evidence="2 4">
    <name type="scientific">Caenorhabditis remanei</name>
    <name type="common">Caenorhabditis vulgaris</name>
    <dbReference type="NCBI Taxonomy" id="31234"/>
    <lineage>
        <taxon>Eukaryota</taxon>
        <taxon>Metazoa</taxon>
        <taxon>Ecdysozoa</taxon>
        <taxon>Nematoda</taxon>
        <taxon>Chromadorea</taxon>
        <taxon>Rhabditida</taxon>
        <taxon>Rhabditina</taxon>
        <taxon>Rhabditomorpha</taxon>
        <taxon>Rhabditoidea</taxon>
        <taxon>Rhabditidae</taxon>
        <taxon>Peloderinae</taxon>
        <taxon>Caenorhabditis</taxon>
    </lineage>
</organism>
<feature type="region of interest" description="Disordered" evidence="1">
    <location>
        <begin position="20"/>
        <end position="42"/>
    </location>
</feature>
<evidence type="ECO:0000313" key="4">
    <source>
        <dbReference type="Proteomes" id="UP000483820"/>
    </source>
</evidence>
<name>A0A6A5H8N7_CAERE</name>
<evidence type="ECO:0000313" key="2">
    <source>
        <dbReference type="EMBL" id="KAF1763246.1"/>
    </source>
</evidence>
<reference evidence="2 4" key="1">
    <citation type="submission" date="2019-12" db="EMBL/GenBank/DDBJ databases">
        <title>Chromosome-level assembly of the Caenorhabditis remanei genome.</title>
        <authorList>
            <person name="Teterina A.A."/>
            <person name="Willis J.H."/>
            <person name="Phillips P.C."/>
        </authorList>
    </citation>
    <scope>NUCLEOTIDE SEQUENCE [LARGE SCALE GENOMIC DNA]</scope>
    <source>
        <strain evidence="2 4">PX506</strain>
        <tissue evidence="2">Whole organism</tissue>
    </source>
</reference>
<dbReference type="AlphaFoldDB" id="A0A6A5H8N7"/>
<dbReference type="KEGG" id="crq:GCK72_011512"/>
<protein>
    <submittedName>
        <fullName evidence="2">Uncharacterized protein</fullName>
    </submittedName>
</protein>
<dbReference type="EMBL" id="WUAV01000003">
    <property type="protein sequence ID" value="KAF1763246.1"/>
    <property type="molecule type" value="Genomic_DNA"/>
</dbReference>
<dbReference type="EMBL" id="WUAV01000003">
    <property type="protein sequence ID" value="KAF1763247.1"/>
    <property type="molecule type" value="Genomic_DNA"/>
</dbReference>
<dbReference type="CTD" id="9806746"/>
<dbReference type="GeneID" id="9806746"/>